<feature type="transmembrane region" description="Helical" evidence="7">
    <location>
        <begin position="65"/>
        <end position="94"/>
    </location>
</feature>
<evidence type="ECO:0000313" key="9">
    <source>
        <dbReference type="EMBL" id="TBL73240.1"/>
    </source>
</evidence>
<dbReference type="Proteomes" id="UP000293142">
    <property type="component" value="Unassembled WGS sequence"/>
</dbReference>
<dbReference type="Gene3D" id="1.10.3720.10">
    <property type="entry name" value="MetI-like"/>
    <property type="match status" value="1"/>
</dbReference>
<evidence type="ECO:0000313" key="10">
    <source>
        <dbReference type="Proteomes" id="UP000293142"/>
    </source>
</evidence>
<gene>
    <name evidence="9" type="ORF">EYB31_26525</name>
</gene>
<dbReference type="PROSITE" id="PS50928">
    <property type="entry name" value="ABC_TM1"/>
    <property type="match status" value="1"/>
</dbReference>
<evidence type="ECO:0000256" key="5">
    <source>
        <dbReference type="ARBA" id="ARBA00022989"/>
    </source>
</evidence>
<accession>A0A4Q9DKI8</accession>
<dbReference type="OrthoDB" id="9788108at2"/>
<keyword evidence="10" id="KW-1185">Reference proteome</keyword>
<reference evidence="9 10" key="1">
    <citation type="submission" date="2019-02" db="EMBL/GenBank/DDBJ databases">
        <title>Paenibacillus sp. nov., isolated from surface-sterilized tissue of Thalictrum simplex L.</title>
        <authorList>
            <person name="Tuo L."/>
        </authorList>
    </citation>
    <scope>NUCLEOTIDE SEQUENCE [LARGE SCALE GENOMIC DNA]</scope>
    <source>
        <strain evidence="9 10">N2SHLJ1</strain>
    </source>
</reference>
<keyword evidence="2 7" id="KW-0813">Transport</keyword>
<feature type="domain" description="ABC transmembrane type-1" evidence="8">
    <location>
        <begin position="69"/>
        <end position="281"/>
    </location>
</feature>
<keyword evidence="5 7" id="KW-1133">Transmembrane helix</keyword>
<dbReference type="EMBL" id="SIRE01000021">
    <property type="protein sequence ID" value="TBL73240.1"/>
    <property type="molecule type" value="Genomic_DNA"/>
</dbReference>
<dbReference type="GO" id="GO:0055085">
    <property type="term" value="P:transmembrane transport"/>
    <property type="evidence" value="ECO:0007669"/>
    <property type="project" value="InterPro"/>
</dbReference>
<feature type="transmembrane region" description="Helical" evidence="7">
    <location>
        <begin position="12"/>
        <end position="39"/>
    </location>
</feature>
<dbReference type="RefSeq" id="WP_131016473.1">
    <property type="nucleotide sequence ID" value="NZ_SIRE01000021.1"/>
</dbReference>
<protein>
    <submittedName>
        <fullName evidence="9">Sugar ABC transporter permease</fullName>
    </submittedName>
</protein>
<dbReference type="PANTHER" id="PTHR30193">
    <property type="entry name" value="ABC TRANSPORTER PERMEASE PROTEIN"/>
    <property type="match status" value="1"/>
</dbReference>
<evidence type="ECO:0000259" key="8">
    <source>
        <dbReference type="PROSITE" id="PS50928"/>
    </source>
</evidence>
<evidence type="ECO:0000256" key="6">
    <source>
        <dbReference type="ARBA" id="ARBA00023136"/>
    </source>
</evidence>
<evidence type="ECO:0000256" key="7">
    <source>
        <dbReference type="RuleBase" id="RU363032"/>
    </source>
</evidence>
<dbReference type="SUPFAM" id="SSF160964">
    <property type="entry name" value="MalF N-terminal region-like"/>
    <property type="match status" value="1"/>
</dbReference>
<dbReference type="Pfam" id="PF00528">
    <property type="entry name" value="BPD_transp_1"/>
    <property type="match status" value="1"/>
</dbReference>
<dbReference type="InterPro" id="IPR051393">
    <property type="entry name" value="ABC_transporter_permease"/>
</dbReference>
<feature type="transmembrane region" description="Helical" evidence="7">
    <location>
        <begin position="155"/>
        <end position="179"/>
    </location>
</feature>
<evidence type="ECO:0000256" key="2">
    <source>
        <dbReference type="ARBA" id="ARBA00022448"/>
    </source>
</evidence>
<proteinExistence type="inferred from homology"/>
<dbReference type="CDD" id="cd06261">
    <property type="entry name" value="TM_PBP2"/>
    <property type="match status" value="1"/>
</dbReference>
<comment type="similarity">
    <text evidence="7">Belongs to the binding-protein-dependent transport system permease family.</text>
</comment>
<comment type="caution">
    <text evidence="9">The sequence shown here is derived from an EMBL/GenBank/DDBJ whole genome shotgun (WGS) entry which is preliminary data.</text>
</comment>
<sequence>MGSRAFRANISAYMFLAPWLIGLFLFMVGPMLASLYLAFTKYDLVSAPTWIGLQNFQTMFADPRFYLAVRATVLFVGVAVPLKLAAALGVALLMNRNLRLIGLYRTVYYVPSLIGGSVAVSVMWRQIFGGDGIFNRFLGLLGADNMTIWIASPKYAIYTICLLAVWQFGSSMVIFLAGLKQIPEYLYESSAIDGAGKVRQFVSITLPMLSPVLFFNLVMQTIGAFLMFTQAFIVTKGGPMDATLVYALFLYEQGFSFMKMGYASALSWVLLVAIGLCTLLFFATSRYWVYYETDGDKE</sequence>
<keyword evidence="6 7" id="KW-0472">Membrane</keyword>
<comment type="subcellular location">
    <subcellularLocation>
        <location evidence="1 7">Cell membrane</location>
        <topology evidence="1 7">Multi-pass membrane protein</topology>
    </subcellularLocation>
</comment>
<organism evidence="9 10">
    <name type="scientific">Paenibacillus thalictri</name>
    <dbReference type="NCBI Taxonomy" id="2527873"/>
    <lineage>
        <taxon>Bacteria</taxon>
        <taxon>Bacillati</taxon>
        <taxon>Bacillota</taxon>
        <taxon>Bacilli</taxon>
        <taxon>Bacillales</taxon>
        <taxon>Paenibacillaceae</taxon>
        <taxon>Paenibacillus</taxon>
    </lineage>
</organism>
<dbReference type="InterPro" id="IPR000515">
    <property type="entry name" value="MetI-like"/>
</dbReference>
<feature type="transmembrane region" description="Helical" evidence="7">
    <location>
        <begin position="106"/>
        <end position="127"/>
    </location>
</feature>
<name>A0A4Q9DKI8_9BACL</name>
<dbReference type="PANTHER" id="PTHR30193:SF1">
    <property type="entry name" value="ABC TRANSPORTER PERMEASE PROTEIN YESP-RELATED"/>
    <property type="match status" value="1"/>
</dbReference>
<dbReference type="GO" id="GO:0005886">
    <property type="term" value="C:plasma membrane"/>
    <property type="evidence" value="ECO:0007669"/>
    <property type="project" value="UniProtKB-SubCell"/>
</dbReference>
<dbReference type="SUPFAM" id="SSF161098">
    <property type="entry name" value="MetI-like"/>
    <property type="match status" value="1"/>
</dbReference>
<evidence type="ECO:0000256" key="3">
    <source>
        <dbReference type="ARBA" id="ARBA00022475"/>
    </source>
</evidence>
<evidence type="ECO:0000256" key="1">
    <source>
        <dbReference type="ARBA" id="ARBA00004651"/>
    </source>
</evidence>
<keyword evidence="4 7" id="KW-0812">Transmembrane</keyword>
<keyword evidence="3" id="KW-1003">Cell membrane</keyword>
<evidence type="ECO:0000256" key="4">
    <source>
        <dbReference type="ARBA" id="ARBA00022692"/>
    </source>
</evidence>
<feature type="transmembrane region" description="Helical" evidence="7">
    <location>
        <begin position="261"/>
        <end position="283"/>
    </location>
</feature>
<dbReference type="InterPro" id="IPR035906">
    <property type="entry name" value="MetI-like_sf"/>
</dbReference>
<dbReference type="AlphaFoldDB" id="A0A4Q9DKI8"/>